<proteinExistence type="predicted"/>
<accession>A0A0F9C360</accession>
<dbReference type="AlphaFoldDB" id="A0A0F9C360"/>
<sequence length="52" mass="5716">MRGMDVVVCSRKQGPCEALPTCYETLAEPGAGLALKRRARPGNRERTRGMPK</sequence>
<gene>
    <name evidence="1" type="ORF">LCGC14_2373210</name>
</gene>
<reference evidence="1" key="1">
    <citation type="journal article" date="2015" name="Nature">
        <title>Complex archaea that bridge the gap between prokaryotes and eukaryotes.</title>
        <authorList>
            <person name="Spang A."/>
            <person name="Saw J.H."/>
            <person name="Jorgensen S.L."/>
            <person name="Zaremba-Niedzwiedzka K."/>
            <person name="Martijn J."/>
            <person name="Lind A.E."/>
            <person name="van Eijk R."/>
            <person name="Schleper C."/>
            <person name="Guy L."/>
            <person name="Ettema T.J."/>
        </authorList>
    </citation>
    <scope>NUCLEOTIDE SEQUENCE</scope>
</reference>
<protein>
    <submittedName>
        <fullName evidence="1">Uncharacterized protein</fullName>
    </submittedName>
</protein>
<feature type="non-terminal residue" evidence="1">
    <location>
        <position position="52"/>
    </location>
</feature>
<organism evidence="1">
    <name type="scientific">marine sediment metagenome</name>
    <dbReference type="NCBI Taxonomy" id="412755"/>
    <lineage>
        <taxon>unclassified sequences</taxon>
        <taxon>metagenomes</taxon>
        <taxon>ecological metagenomes</taxon>
    </lineage>
</organism>
<dbReference type="EMBL" id="LAZR01035028">
    <property type="protein sequence ID" value="KKL28634.1"/>
    <property type="molecule type" value="Genomic_DNA"/>
</dbReference>
<evidence type="ECO:0000313" key="1">
    <source>
        <dbReference type="EMBL" id="KKL28634.1"/>
    </source>
</evidence>
<name>A0A0F9C360_9ZZZZ</name>
<comment type="caution">
    <text evidence="1">The sequence shown here is derived from an EMBL/GenBank/DDBJ whole genome shotgun (WGS) entry which is preliminary data.</text>
</comment>